<evidence type="ECO:0000256" key="2">
    <source>
        <dbReference type="SAM" id="SignalP"/>
    </source>
</evidence>
<dbReference type="EMBL" id="JEMB01002146">
    <property type="protein sequence ID" value="KYF83168.1"/>
    <property type="molecule type" value="Genomic_DNA"/>
</dbReference>
<reference evidence="3 4" key="1">
    <citation type="submission" date="2014-02" db="EMBL/GenBank/DDBJ databases">
        <title>The small core and large imbalanced accessory genome model reveals a collaborative survival strategy of Sorangium cellulosum strains in nature.</title>
        <authorList>
            <person name="Han K."/>
            <person name="Peng R."/>
            <person name="Blom J."/>
            <person name="Li Y.-Z."/>
        </authorList>
    </citation>
    <scope>NUCLEOTIDE SEQUENCE [LARGE SCALE GENOMIC DNA]</scope>
    <source>
        <strain evidence="3 4">So0011-07</strain>
    </source>
</reference>
<proteinExistence type="predicted"/>
<comment type="caution">
    <text evidence="3">The sequence shown here is derived from an EMBL/GenBank/DDBJ whole genome shotgun (WGS) entry which is preliminary data.</text>
</comment>
<evidence type="ECO:0000313" key="3">
    <source>
        <dbReference type="EMBL" id="KYF83168.1"/>
    </source>
</evidence>
<organism evidence="3 4">
    <name type="scientific">Sorangium cellulosum</name>
    <name type="common">Polyangium cellulosum</name>
    <dbReference type="NCBI Taxonomy" id="56"/>
    <lineage>
        <taxon>Bacteria</taxon>
        <taxon>Pseudomonadati</taxon>
        <taxon>Myxococcota</taxon>
        <taxon>Polyangia</taxon>
        <taxon>Polyangiales</taxon>
        <taxon>Polyangiaceae</taxon>
        <taxon>Sorangium</taxon>
    </lineage>
</organism>
<keyword evidence="2" id="KW-0732">Signal</keyword>
<dbReference type="SUPFAM" id="SSF48695">
    <property type="entry name" value="Multiheme cytochromes"/>
    <property type="match status" value="1"/>
</dbReference>
<feature type="chain" id="PRO_5007568084" evidence="2">
    <location>
        <begin position="23"/>
        <end position="235"/>
    </location>
</feature>
<feature type="compositionally biased region" description="Basic and acidic residues" evidence="1">
    <location>
        <begin position="58"/>
        <end position="81"/>
    </location>
</feature>
<dbReference type="PROSITE" id="PS51257">
    <property type="entry name" value="PROKAR_LIPOPROTEIN"/>
    <property type="match status" value="1"/>
</dbReference>
<dbReference type="InterPro" id="IPR036280">
    <property type="entry name" value="Multihaem_cyt_sf"/>
</dbReference>
<evidence type="ECO:0000313" key="4">
    <source>
        <dbReference type="Proteomes" id="UP000075635"/>
    </source>
</evidence>
<protein>
    <submittedName>
        <fullName evidence="3">Uncharacterized protein</fullName>
    </submittedName>
</protein>
<gene>
    <name evidence="3" type="ORF">BE17_11515</name>
</gene>
<dbReference type="InterPro" id="IPR023119">
    <property type="entry name" value="Multihaem_cyt_PRC_cyt_su-like"/>
</dbReference>
<accession>A0A150RTT0</accession>
<feature type="signal peptide" evidence="2">
    <location>
        <begin position="1"/>
        <end position="22"/>
    </location>
</feature>
<dbReference type="Proteomes" id="UP000075635">
    <property type="component" value="Unassembled WGS sequence"/>
</dbReference>
<sequence length="235" mass="25455">MAARMKHAALALALLMGAFAGACGSATPPPETAADKDDFDGESSPGDESATAGSESAKPAKSDKTAGKDAEADEGGKDEAPAKSTPLQATKFEADLKKIGINLKKIPELEKLPTAQKKKVMPLLQKALGYDTCQGCHAEGDFKKETRDMKVAREMWRHFVVPLRSESGGTLFCDSCHAGNEHVLNRKDKKALQAFMEEEYQNKLARANKEDMECGTCHGDAMETKIIEKLWNIPE</sequence>
<evidence type="ECO:0000256" key="1">
    <source>
        <dbReference type="SAM" id="MobiDB-lite"/>
    </source>
</evidence>
<name>A0A150RTT0_SORCE</name>
<dbReference type="AlphaFoldDB" id="A0A150RTT0"/>
<dbReference type="Gene3D" id="1.10.468.10">
    <property type="entry name" value="Photosynthetic Reaction Center, subunit C, domain 2"/>
    <property type="match status" value="1"/>
</dbReference>
<feature type="region of interest" description="Disordered" evidence="1">
    <location>
        <begin position="21"/>
        <end position="89"/>
    </location>
</feature>